<proteinExistence type="predicted"/>
<dbReference type="PANTHER" id="PTHR44378:SF2">
    <property type="entry name" value="ACYL-ACTIVATING ENZYME 17, PEROXISOMAL-RELATED"/>
    <property type="match status" value="1"/>
</dbReference>
<feature type="non-terminal residue" evidence="1">
    <location>
        <position position="106"/>
    </location>
</feature>
<dbReference type="Gramene" id="ONK54960">
    <property type="protein sequence ID" value="ONK54960"/>
    <property type="gene ID" value="A4U43_UnF9200"/>
</dbReference>
<name>A0A1R3L5S0_ASPOF</name>
<dbReference type="PANTHER" id="PTHR44378">
    <property type="entry name" value="ACYL-ACTIVATING ENZYME 17, PEROXISOMAL-RELATED"/>
    <property type="match status" value="1"/>
</dbReference>
<dbReference type="OMA" id="WIEISRQ"/>
<gene>
    <name evidence="1" type="ORF">A4U43_UnF9200</name>
</gene>
<evidence type="ECO:0000313" key="2">
    <source>
        <dbReference type="Proteomes" id="UP000243459"/>
    </source>
</evidence>
<protein>
    <submittedName>
        <fullName evidence="1">Uncharacterized protein</fullName>
    </submittedName>
</protein>
<dbReference type="AlphaFoldDB" id="A0A1R3L5S0"/>
<evidence type="ECO:0000313" key="1">
    <source>
        <dbReference type="EMBL" id="ONK54960.1"/>
    </source>
</evidence>
<organism evidence="1 2">
    <name type="scientific">Asparagus officinalis</name>
    <name type="common">Garden asparagus</name>
    <dbReference type="NCBI Taxonomy" id="4686"/>
    <lineage>
        <taxon>Eukaryota</taxon>
        <taxon>Viridiplantae</taxon>
        <taxon>Streptophyta</taxon>
        <taxon>Embryophyta</taxon>
        <taxon>Tracheophyta</taxon>
        <taxon>Spermatophyta</taxon>
        <taxon>Magnoliopsida</taxon>
        <taxon>Liliopsida</taxon>
        <taxon>Asparagales</taxon>
        <taxon>Asparagaceae</taxon>
        <taxon>Asparagoideae</taxon>
        <taxon>Asparagus</taxon>
    </lineage>
</organism>
<dbReference type="Proteomes" id="UP000243459">
    <property type="component" value="Unassembled WGS sequence"/>
</dbReference>
<reference evidence="2" key="1">
    <citation type="journal article" date="2017" name="Nat. Commun.">
        <title>The asparagus genome sheds light on the origin and evolution of a young Y chromosome.</title>
        <authorList>
            <person name="Harkess A."/>
            <person name="Zhou J."/>
            <person name="Xu C."/>
            <person name="Bowers J.E."/>
            <person name="Van der Hulst R."/>
            <person name="Ayyampalayam S."/>
            <person name="Mercati F."/>
            <person name="Riccardi P."/>
            <person name="McKain M.R."/>
            <person name="Kakrana A."/>
            <person name="Tang H."/>
            <person name="Ray J."/>
            <person name="Groenendijk J."/>
            <person name="Arikit S."/>
            <person name="Mathioni S.M."/>
            <person name="Nakano M."/>
            <person name="Shan H."/>
            <person name="Telgmann-Rauber A."/>
            <person name="Kanno A."/>
            <person name="Yue Z."/>
            <person name="Chen H."/>
            <person name="Li W."/>
            <person name="Chen Y."/>
            <person name="Xu X."/>
            <person name="Zhang Y."/>
            <person name="Luo S."/>
            <person name="Chen H."/>
            <person name="Gao J."/>
            <person name="Mao Z."/>
            <person name="Pires J.C."/>
            <person name="Luo M."/>
            <person name="Kudrna D."/>
            <person name="Wing R.A."/>
            <person name="Meyers B.C."/>
            <person name="Yi K."/>
            <person name="Kong H."/>
            <person name="Lavrijsen P."/>
            <person name="Sunseri F."/>
            <person name="Falavigna A."/>
            <person name="Ye Y."/>
            <person name="Leebens-Mack J.H."/>
            <person name="Chen G."/>
        </authorList>
    </citation>
    <scope>NUCLEOTIDE SEQUENCE [LARGE SCALE GENOMIC DNA]</scope>
    <source>
        <strain evidence="2">cv. DH0086</strain>
    </source>
</reference>
<sequence length="106" mass="12261">MGGYRSLSEIITNRISAVEIPSNEAEILHCELRCILRDYGSSAPDSWKSISKRMLNPNQPFALHQMMHYGCYKDYPFDTPPAWLLTRISRDSTKMLCVDFRSRLAF</sequence>
<accession>A0A1R3L5S0</accession>
<dbReference type="EMBL" id="KV863911">
    <property type="protein sequence ID" value="ONK54960.1"/>
    <property type="molecule type" value="Genomic_DNA"/>
</dbReference>
<keyword evidence="2" id="KW-1185">Reference proteome</keyword>